<dbReference type="Proteomes" id="UP000250266">
    <property type="component" value="Unassembled WGS sequence"/>
</dbReference>
<reference evidence="2 3" key="1">
    <citation type="journal article" date="2016" name="Nat. Commun.">
        <title>Ectomycorrhizal ecology is imprinted in the genome of the dominant symbiotic fungus Cenococcum geophilum.</title>
        <authorList>
            <consortium name="DOE Joint Genome Institute"/>
            <person name="Peter M."/>
            <person name="Kohler A."/>
            <person name="Ohm R.A."/>
            <person name="Kuo A."/>
            <person name="Krutzmann J."/>
            <person name="Morin E."/>
            <person name="Arend M."/>
            <person name="Barry K.W."/>
            <person name="Binder M."/>
            <person name="Choi C."/>
            <person name="Clum A."/>
            <person name="Copeland A."/>
            <person name="Grisel N."/>
            <person name="Haridas S."/>
            <person name="Kipfer T."/>
            <person name="LaButti K."/>
            <person name="Lindquist E."/>
            <person name="Lipzen A."/>
            <person name="Maire R."/>
            <person name="Meier B."/>
            <person name="Mihaltcheva S."/>
            <person name="Molinier V."/>
            <person name="Murat C."/>
            <person name="Poggeler S."/>
            <person name="Quandt C.A."/>
            <person name="Sperisen C."/>
            <person name="Tritt A."/>
            <person name="Tisserant E."/>
            <person name="Crous P.W."/>
            <person name="Henrissat B."/>
            <person name="Nehls U."/>
            <person name="Egli S."/>
            <person name="Spatafora J.W."/>
            <person name="Grigoriev I.V."/>
            <person name="Martin F.M."/>
        </authorList>
    </citation>
    <scope>NUCLEOTIDE SEQUENCE [LARGE SCALE GENOMIC DNA]</scope>
    <source>
        <strain evidence="2 3">CBS 459.81</strain>
    </source>
</reference>
<keyword evidence="3" id="KW-1185">Reference proteome</keyword>
<feature type="compositionally biased region" description="Basic and acidic residues" evidence="1">
    <location>
        <begin position="43"/>
        <end position="59"/>
    </location>
</feature>
<dbReference type="AlphaFoldDB" id="A0A8E2EFN3"/>
<gene>
    <name evidence="2" type="ORF">K432DRAFT_471160</name>
</gene>
<evidence type="ECO:0000313" key="2">
    <source>
        <dbReference type="EMBL" id="OCK82663.1"/>
    </source>
</evidence>
<organism evidence="2 3">
    <name type="scientific">Lepidopterella palustris CBS 459.81</name>
    <dbReference type="NCBI Taxonomy" id="1314670"/>
    <lineage>
        <taxon>Eukaryota</taxon>
        <taxon>Fungi</taxon>
        <taxon>Dikarya</taxon>
        <taxon>Ascomycota</taxon>
        <taxon>Pezizomycotina</taxon>
        <taxon>Dothideomycetes</taxon>
        <taxon>Pleosporomycetidae</taxon>
        <taxon>Mytilinidiales</taxon>
        <taxon>Argynnaceae</taxon>
        <taxon>Lepidopterella</taxon>
    </lineage>
</organism>
<feature type="region of interest" description="Disordered" evidence="1">
    <location>
        <begin position="1"/>
        <end position="83"/>
    </location>
</feature>
<proteinExistence type="predicted"/>
<feature type="compositionally biased region" description="Polar residues" evidence="1">
    <location>
        <begin position="60"/>
        <end position="72"/>
    </location>
</feature>
<evidence type="ECO:0000256" key="1">
    <source>
        <dbReference type="SAM" id="MobiDB-lite"/>
    </source>
</evidence>
<sequence>DTPPPLAAQHKQRSKHKYPPPPTTAPSQIPAPSPQLHQSHKASKMDPCHRAAPSDEHNRYNTTPTSSATQLPDPSLAGKTNMADLRWSPFGSLHEGEMQQFGATPFTSPFDISYQDDMNTAGNWNFQQPHALGELHVPGLGHDGFASVG</sequence>
<dbReference type="EMBL" id="KV744881">
    <property type="protein sequence ID" value="OCK82663.1"/>
    <property type="molecule type" value="Genomic_DNA"/>
</dbReference>
<accession>A0A8E2EFN3</accession>
<feature type="compositionally biased region" description="Pro residues" evidence="1">
    <location>
        <begin position="19"/>
        <end position="33"/>
    </location>
</feature>
<protein>
    <submittedName>
        <fullName evidence="2">Uncharacterized protein</fullName>
    </submittedName>
</protein>
<feature type="non-terminal residue" evidence="2">
    <location>
        <position position="1"/>
    </location>
</feature>
<evidence type="ECO:0000313" key="3">
    <source>
        <dbReference type="Proteomes" id="UP000250266"/>
    </source>
</evidence>
<name>A0A8E2EFN3_9PEZI</name>